<dbReference type="EMBL" id="CAJNOR010000931">
    <property type="protein sequence ID" value="CAF1039281.1"/>
    <property type="molecule type" value="Genomic_DNA"/>
</dbReference>
<keyword evidence="8" id="KW-1185">Reference proteome</keyword>
<reference evidence="6" key="1">
    <citation type="submission" date="2021-02" db="EMBL/GenBank/DDBJ databases">
        <authorList>
            <person name="Nowell W R."/>
        </authorList>
    </citation>
    <scope>NUCLEOTIDE SEQUENCE</scope>
</reference>
<evidence type="ECO:0000313" key="6">
    <source>
        <dbReference type="EMBL" id="CAF1039281.1"/>
    </source>
</evidence>
<dbReference type="Gene3D" id="2.40.10.500">
    <property type="match status" value="1"/>
</dbReference>
<evidence type="ECO:0000256" key="5">
    <source>
        <dbReference type="SAM" id="SignalP"/>
    </source>
</evidence>
<dbReference type="CDD" id="cd05819">
    <property type="entry name" value="NHL"/>
    <property type="match status" value="1"/>
</dbReference>
<keyword evidence="2" id="KW-0677">Repeat</keyword>
<keyword evidence="1 5" id="KW-0732">Signal</keyword>
<dbReference type="Pfam" id="PF01436">
    <property type="entry name" value="NHL"/>
    <property type="match status" value="1"/>
</dbReference>
<evidence type="ECO:0000256" key="4">
    <source>
        <dbReference type="PROSITE-ProRule" id="PRU00504"/>
    </source>
</evidence>
<feature type="signal peptide" evidence="5">
    <location>
        <begin position="1"/>
        <end position="19"/>
    </location>
</feature>
<dbReference type="AlphaFoldDB" id="A0A814JJP9"/>
<dbReference type="PROSITE" id="PS51125">
    <property type="entry name" value="NHL"/>
    <property type="match status" value="1"/>
</dbReference>
<dbReference type="OrthoDB" id="9987262at2759"/>
<organism evidence="6 8">
    <name type="scientific">Adineta ricciae</name>
    <name type="common">Rotifer</name>
    <dbReference type="NCBI Taxonomy" id="249248"/>
    <lineage>
        <taxon>Eukaryota</taxon>
        <taxon>Metazoa</taxon>
        <taxon>Spiralia</taxon>
        <taxon>Gnathifera</taxon>
        <taxon>Rotifera</taxon>
        <taxon>Eurotatoria</taxon>
        <taxon>Bdelloidea</taxon>
        <taxon>Adinetida</taxon>
        <taxon>Adinetidae</taxon>
        <taxon>Adineta</taxon>
    </lineage>
</organism>
<feature type="chain" id="PRO_5036224926" evidence="5">
    <location>
        <begin position="20"/>
        <end position="418"/>
    </location>
</feature>
<dbReference type="InterPro" id="IPR001258">
    <property type="entry name" value="NHL_repeat"/>
</dbReference>
<dbReference type="PANTHER" id="PTHR10680">
    <property type="entry name" value="PEPTIDYL-GLYCINE ALPHA-AMIDATING MONOOXYGENASE"/>
    <property type="match status" value="1"/>
</dbReference>
<name>A0A814JJP9_ADIRI</name>
<evidence type="ECO:0000313" key="7">
    <source>
        <dbReference type="EMBL" id="CAF1164447.1"/>
    </source>
</evidence>
<evidence type="ECO:0000256" key="3">
    <source>
        <dbReference type="ARBA" id="ARBA00023180"/>
    </source>
</evidence>
<dbReference type="SUPFAM" id="SSF101898">
    <property type="entry name" value="NHL repeat"/>
    <property type="match status" value="1"/>
</dbReference>
<feature type="repeat" description="NHL" evidence="4">
    <location>
        <begin position="322"/>
        <end position="352"/>
    </location>
</feature>
<evidence type="ECO:0000313" key="8">
    <source>
        <dbReference type="Proteomes" id="UP000663828"/>
    </source>
</evidence>
<accession>A0A814JJP9</accession>
<dbReference type="Gene3D" id="2.120.10.30">
    <property type="entry name" value="TolB, C-terminal domain"/>
    <property type="match status" value="2"/>
</dbReference>
<dbReference type="InterPro" id="IPR011042">
    <property type="entry name" value="6-blade_b-propeller_TolB-like"/>
</dbReference>
<sequence>MMWRVYLVVLNCLVPSIVAHVCLNTTQYSPCSSNIACGCLILAGATNDGICSYLYTACSESNACAPDNRTCLEPDHTCVQHPRCGNKPLCFPTSMSTQAFCPPMSSTTIDPSLPHDGICAQTKWKRDGIIVATDVDGSDSNEVRPSAIFVDENDAIYIADHANKRIVKWEAGATKGQVVAGGHGDGNANDQFTDVRSIVVDKNGTMFICDRGNRRVQRWLKSANQASTVLDDILCFGLALDNEGSLYISDGAHDRVIKWPSNETVAGGHSVGFDLNQLNDPRQIFVDRHKSVYVVDGYNYRIVKWPVGAQEGIVVAGGNGEGVGKSQLSYPNGVVADDSGTVYVLDYGNDRVTRWFPNAPSGILILGRPGFNDPDDTSVIYRSIDMTMDRHGNLYVVDIMNERTLKFLVDKSACIQSN</sequence>
<dbReference type="Proteomes" id="UP000663852">
    <property type="component" value="Unassembled WGS sequence"/>
</dbReference>
<protein>
    <submittedName>
        <fullName evidence="6">Uncharacterized protein</fullName>
    </submittedName>
</protein>
<keyword evidence="3" id="KW-0325">Glycoprotein</keyword>
<proteinExistence type="predicted"/>
<evidence type="ECO:0000256" key="2">
    <source>
        <dbReference type="ARBA" id="ARBA00022737"/>
    </source>
</evidence>
<comment type="caution">
    <text evidence="6">The sequence shown here is derived from an EMBL/GenBank/DDBJ whole genome shotgun (WGS) entry which is preliminary data.</text>
</comment>
<gene>
    <name evidence="7" type="ORF">EDS130_LOCUS23328</name>
    <name evidence="6" type="ORF">XAT740_LOCUS15174</name>
</gene>
<dbReference type="Proteomes" id="UP000663828">
    <property type="component" value="Unassembled WGS sequence"/>
</dbReference>
<dbReference type="PANTHER" id="PTHR10680:SF14">
    <property type="entry name" value="PEPTIDYL-GLYCINE ALPHA-AMIDATING MONOOXYGENASE"/>
    <property type="match status" value="1"/>
</dbReference>
<evidence type="ECO:0000256" key="1">
    <source>
        <dbReference type="ARBA" id="ARBA00022729"/>
    </source>
</evidence>
<dbReference type="EMBL" id="CAJNOJ010000127">
    <property type="protein sequence ID" value="CAF1164447.1"/>
    <property type="molecule type" value="Genomic_DNA"/>
</dbReference>